<keyword evidence="3" id="KW-0597">Phosphoprotein</keyword>
<dbReference type="Pfam" id="PF00512">
    <property type="entry name" value="HisKA"/>
    <property type="match status" value="1"/>
</dbReference>
<evidence type="ECO:0000256" key="3">
    <source>
        <dbReference type="ARBA" id="ARBA00022553"/>
    </source>
</evidence>
<dbReference type="Gene3D" id="3.30.450.40">
    <property type="match status" value="1"/>
</dbReference>
<dbReference type="Gene3D" id="1.10.287.130">
    <property type="match status" value="1"/>
</dbReference>
<dbReference type="Gene3D" id="3.30.565.10">
    <property type="entry name" value="Histidine kinase-like ATPase, C-terminal domain"/>
    <property type="match status" value="1"/>
</dbReference>
<dbReference type="InterPro" id="IPR029016">
    <property type="entry name" value="GAF-like_dom_sf"/>
</dbReference>
<sequence length="525" mass="57465">MRDDWGLLDGLPDPVLVVDGDGIVRFANAQVEQTLGYAPEKLEGDVVESLLHPEDAESHASLRETYMRDPQPRSLGSGLDLYALRADGTEVPVSVSLGPFEHDGETYILTTVVDVSTERAREVELQRRTHMLTSLHRATQDLLKTTDRDLAAEAAVTDIENVLDLPLAAIWLHDDANGTLRPAAWTDAAAELVGDHPTFDLDGETLIARAFRAGEPHYVPDTHDEPTRYNPETPVRCEFIVPLGRYGVLSVSSPEPDALVEADQAVARLWGATITMVFVRIEREQQLRSKETDIAHERDRLEEFASVVSHDLRNPLTVAAGRLQLVREEHDSEDLQAIDRSLTRMEAIIEDVLTLARQGDGIDEVEPVQLAGLAEECWTNVDTERATLSVAGDVTISADRSRLAQVLENLFRNAIEHGMDDGATDGEGDETIAIEVGPLPDGDGFYVADDGDGIDPRIREEVFEPGMTTNPDGTGFGLRIVAEIARAHGWSVSIADAEAGGARFEFRGVEFVDASGRVEGTETDR</sequence>
<dbReference type="InterPro" id="IPR000014">
    <property type="entry name" value="PAS"/>
</dbReference>
<dbReference type="CDD" id="cd00130">
    <property type="entry name" value="PAS"/>
    <property type="match status" value="1"/>
</dbReference>
<dbReference type="InterPro" id="IPR003018">
    <property type="entry name" value="GAF"/>
</dbReference>
<dbReference type="EC" id="2.7.13.3" evidence="2"/>
<dbReference type="InterPro" id="IPR005467">
    <property type="entry name" value="His_kinase_dom"/>
</dbReference>
<dbReference type="InterPro" id="IPR003594">
    <property type="entry name" value="HATPase_dom"/>
</dbReference>
<dbReference type="SUPFAM" id="SSF55874">
    <property type="entry name" value="ATPase domain of HSP90 chaperone/DNA topoisomerase II/histidine kinase"/>
    <property type="match status" value="1"/>
</dbReference>
<dbReference type="PROSITE" id="PS50109">
    <property type="entry name" value="HIS_KIN"/>
    <property type="match status" value="1"/>
</dbReference>
<dbReference type="InterPro" id="IPR035965">
    <property type="entry name" value="PAS-like_dom_sf"/>
</dbReference>
<dbReference type="SMART" id="SM00387">
    <property type="entry name" value="HATPase_c"/>
    <property type="match status" value="1"/>
</dbReference>
<keyword evidence="6" id="KW-0902">Two-component regulatory system</keyword>
<dbReference type="EMBL" id="FZNQ01000012">
    <property type="protein sequence ID" value="SNR52502.1"/>
    <property type="molecule type" value="Genomic_DNA"/>
</dbReference>
<dbReference type="Gene3D" id="3.30.450.20">
    <property type="entry name" value="PAS domain"/>
    <property type="match status" value="1"/>
</dbReference>
<evidence type="ECO:0000313" key="9">
    <source>
        <dbReference type="EMBL" id="SNR52502.1"/>
    </source>
</evidence>
<accession>A0A238X168</accession>
<dbReference type="SUPFAM" id="SSF47384">
    <property type="entry name" value="Homodimeric domain of signal transducing histidine kinase"/>
    <property type="match status" value="1"/>
</dbReference>
<reference evidence="9 10" key="1">
    <citation type="submission" date="2017-06" db="EMBL/GenBank/DDBJ databases">
        <authorList>
            <person name="Kim H.J."/>
            <person name="Triplett B.A."/>
        </authorList>
    </citation>
    <scope>NUCLEOTIDE SEQUENCE [LARGE SCALE GENOMIC DNA]</scope>
    <source>
        <strain evidence="9 10">DSM 8800</strain>
    </source>
</reference>
<dbReference type="InterPro" id="IPR036890">
    <property type="entry name" value="HATPase_C_sf"/>
</dbReference>
<dbReference type="SUPFAM" id="SSF55785">
    <property type="entry name" value="PYP-like sensor domain (PAS domain)"/>
    <property type="match status" value="1"/>
</dbReference>
<keyword evidence="4" id="KW-0808">Transferase</keyword>
<evidence type="ECO:0000313" key="10">
    <source>
        <dbReference type="Proteomes" id="UP000198397"/>
    </source>
</evidence>
<protein>
    <recommendedName>
        <fullName evidence="2">histidine kinase</fullName>
        <ecNumber evidence="2">2.7.13.3</ecNumber>
    </recommendedName>
</protein>
<dbReference type="Pfam" id="PF02518">
    <property type="entry name" value="HATPase_c"/>
    <property type="match status" value="1"/>
</dbReference>
<evidence type="ECO:0000256" key="6">
    <source>
        <dbReference type="ARBA" id="ARBA00023012"/>
    </source>
</evidence>
<evidence type="ECO:0000256" key="1">
    <source>
        <dbReference type="ARBA" id="ARBA00000085"/>
    </source>
</evidence>
<evidence type="ECO:0000256" key="4">
    <source>
        <dbReference type="ARBA" id="ARBA00022679"/>
    </source>
</evidence>
<dbReference type="RefSeq" id="WP_089385192.1">
    <property type="nucleotide sequence ID" value="NZ_FZNQ01000012.1"/>
</dbReference>
<dbReference type="PANTHER" id="PTHR43711">
    <property type="entry name" value="TWO-COMPONENT HISTIDINE KINASE"/>
    <property type="match status" value="1"/>
</dbReference>
<dbReference type="InterPro" id="IPR003661">
    <property type="entry name" value="HisK_dim/P_dom"/>
</dbReference>
<dbReference type="Pfam" id="PF13185">
    <property type="entry name" value="GAF_2"/>
    <property type="match status" value="1"/>
</dbReference>
<keyword evidence="10" id="KW-1185">Reference proteome</keyword>
<dbReference type="GO" id="GO:0000155">
    <property type="term" value="F:phosphorelay sensor kinase activity"/>
    <property type="evidence" value="ECO:0007669"/>
    <property type="project" value="InterPro"/>
</dbReference>
<dbReference type="PRINTS" id="PR00344">
    <property type="entry name" value="BCTRLSENSOR"/>
</dbReference>
<dbReference type="InterPro" id="IPR050736">
    <property type="entry name" value="Sensor_HK_Regulatory"/>
</dbReference>
<dbReference type="InterPro" id="IPR004358">
    <property type="entry name" value="Sig_transdc_His_kin-like_C"/>
</dbReference>
<keyword evidence="5" id="KW-0418">Kinase</keyword>
<evidence type="ECO:0000259" key="8">
    <source>
        <dbReference type="PROSITE" id="PS50112"/>
    </source>
</evidence>
<dbReference type="PANTHER" id="PTHR43711:SF1">
    <property type="entry name" value="HISTIDINE KINASE 1"/>
    <property type="match status" value="1"/>
</dbReference>
<feature type="domain" description="PAS" evidence="8">
    <location>
        <begin position="7"/>
        <end position="70"/>
    </location>
</feature>
<proteinExistence type="predicted"/>
<dbReference type="AlphaFoldDB" id="A0A238X168"/>
<feature type="domain" description="Histidine kinase" evidence="7">
    <location>
        <begin position="307"/>
        <end position="507"/>
    </location>
</feature>
<dbReference type="Proteomes" id="UP000198397">
    <property type="component" value="Unassembled WGS sequence"/>
</dbReference>
<gene>
    <name evidence="9" type="ORF">SAMN06264855_11238</name>
</gene>
<dbReference type="PROSITE" id="PS50112">
    <property type="entry name" value="PAS"/>
    <property type="match status" value="1"/>
</dbReference>
<dbReference type="SMART" id="SM00091">
    <property type="entry name" value="PAS"/>
    <property type="match status" value="1"/>
</dbReference>
<dbReference type="SUPFAM" id="SSF55781">
    <property type="entry name" value="GAF domain-like"/>
    <property type="match status" value="1"/>
</dbReference>
<evidence type="ECO:0000256" key="2">
    <source>
        <dbReference type="ARBA" id="ARBA00012438"/>
    </source>
</evidence>
<dbReference type="NCBIfam" id="TIGR00229">
    <property type="entry name" value="sensory_box"/>
    <property type="match status" value="1"/>
</dbReference>
<dbReference type="Pfam" id="PF13426">
    <property type="entry name" value="PAS_9"/>
    <property type="match status" value="1"/>
</dbReference>
<evidence type="ECO:0000256" key="5">
    <source>
        <dbReference type="ARBA" id="ARBA00022777"/>
    </source>
</evidence>
<dbReference type="InterPro" id="IPR036097">
    <property type="entry name" value="HisK_dim/P_sf"/>
</dbReference>
<dbReference type="SMART" id="SM00388">
    <property type="entry name" value="HisKA"/>
    <property type="match status" value="1"/>
</dbReference>
<comment type="catalytic activity">
    <reaction evidence="1">
        <text>ATP + protein L-histidine = ADP + protein N-phospho-L-histidine.</text>
        <dbReference type="EC" id="2.7.13.3"/>
    </reaction>
</comment>
<name>A0A238X168_HALVU</name>
<dbReference type="CDD" id="cd00082">
    <property type="entry name" value="HisKA"/>
    <property type="match status" value="1"/>
</dbReference>
<dbReference type="OrthoDB" id="8127at2157"/>
<organism evidence="9 10">
    <name type="scientific">Halorubrum vacuolatum</name>
    <name type="common">Natronobacterium vacuolatum</name>
    <dbReference type="NCBI Taxonomy" id="63740"/>
    <lineage>
        <taxon>Archaea</taxon>
        <taxon>Methanobacteriati</taxon>
        <taxon>Methanobacteriota</taxon>
        <taxon>Stenosarchaea group</taxon>
        <taxon>Halobacteria</taxon>
        <taxon>Halobacteriales</taxon>
        <taxon>Haloferacaceae</taxon>
        <taxon>Halorubrum</taxon>
    </lineage>
</organism>
<evidence type="ECO:0000259" key="7">
    <source>
        <dbReference type="PROSITE" id="PS50109"/>
    </source>
</evidence>